<organism evidence="1 2">
    <name type="scientific">Mucilaginibacter ginsenosidivorax</name>
    <dbReference type="NCBI Taxonomy" id="862126"/>
    <lineage>
        <taxon>Bacteria</taxon>
        <taxon>Pseudomonadati</taxon>
        <taxon>Bacteroidota</taxon>
        <taxon>Sphingobacteriia</taxon>
        <taxon>Sphingobacteriales</taxon>
        <taxon>Sphingobacteriaceae</taxon>
        <taxon>Mucilaginibacter</taxon>
    </lineage>
</organism>
<evidence type="ECO:0000313" key="1">
    <source>
        <dbReference type="EMBL" id="QEC76761.1"/>
    </source>
</evidence>
<name>A0A5B8VZJ3_9SPHI</name>
<proteinExistence type="predicted"/>
<reference evidence="1 2" key="1">
    <citation type="journal article" date="2013" name="J. Microbiol.">
        <title>Mucilaginibacter ginsenosidivorax sp. nov., with ginsenoside converting activity isolated from sediment.</title>
        <authorList>
            <person name="Kim J.K."/>
            <person name="Choi T.E."/>
            <person name="Liu Q.M."/>
            <person name="Park H.Y."/>
            <person name="Yi T.H."/>
            <person name="Yoon M.H."/>
            <person name="Kim S.C."/>
            <person name="Im W.T."/>
        </authorList>
    </citation>
    <scope>NUCLEOTIDE SEQUENCE [LARGE SCALE GENOMIC DNA]</scope>
    <source>
        <strain evidence="1 2">KHI28</strain>
    </source>
</reference>
<sequence length="369" mass="41147">MKNFEKYMSALKLSVVMALLLSACKKDGGYHSTATNSPTFAGNTYEYLKSKPGVYDSLIAVIDRMGLKQTLTDSNVTLFAVTNPSFQLAINNLNTLRRQGDKDPLFLSNIDGVQLDTMASYYIMRGRRTTDSLTLQDGLDLTSVRFGYPMHGKVTRASSSGLVDGGPQVIEFSNTKKSKFIRFWSTTTTGSNNIITKNGVVHVVSADHIFGFDEFVPRLTFIPPPPNLISLIGGKLSVLRDNDGGPDNGEGSKKVIDGDDHTKFLAELQGRLWIRFELNTPAVSGVYTLTSANDAPERDPRAWTYEGSNDGQTWVELDRRSNFFFEERYQTKVFSCPNTVAYKFYRIDITELRDGGLFQLAEWSINKAK</sequence>
<gene>
    <name evidence="1" type="ORF">FSB76_12680</name>
</gene>
<dbReference type="OrthoDB" id="654858at2"/>
<dbReference type="SUPFAM" id="SSF82153">
    <property type="entry name" value="FAS1 domain"/>
    <property type="match status" value="1"/>
</dbReference>
<dbReference type="InterPro" id="IPR036378">
    <property type="entry name" value="FAS1_dom_sf"/>
</dbReference>
<dbReference type="Proteomes" id="UP000321362">
    <property type="component" value="Chromosome"/>
</dbReference>
<protein>
    <submittedName>
        <fullName evidence="1">ATP/GTP-binding protein</fullName>
    </submittedName>
</protein>
<dbReference type="AlphaFoldDB" id="A0A5B8VZJ3"/>
<dbReference type="KEGG" id="mgk:FSB76_12680"/>
<keyword evidence="2" id="KW-1185">Reference proteome</keyword>
<dbReference type="RefSeq" id="WP_147053930.1">
    <property type="nucleotide sequence ID" value="NZ_CP042437.1"/>
</dbReference>
<accession>A0A5B8VZJ3</accession>
<dbReference type="InterPro" id="IPR008979">
    <property type="entry name" value="Galactose-bd-like_sf"/>
</dbReference>
<dbReference type="Gene3D" id="2.30.180.10">
    <property type="entry name" value="FAS1 domain"/>
    <property type="match status" value="1"/>
</dbReference>
<dbReference type="PROSITE" id="PS51257">
    <property type="entry name" value="PROKAR_LIPOPROTEIN"/>
    <property type="match status" value="1"/>
</dbReference>
<dbReference type="SUPFAM" id="SSF49785">
    <property type="entry name" value="Galactose-binding domain-like"/>
    <property type="match status" value="1"/>
</dbReference>
<dbReference type="EMBL" id="CP042437">
    <property type="protein sequence ID" value="QEC76761.1"/>
    <property type="molecule type" value="Genomic_DNA"/>
</dbReference>
<evidence type="ECO:0000313" key="2">
    <source>
        <dbReference type="Proteomes" id="UP000321362"/>
    </source>
</evidence>
<dbReference type="Gene3D" id="2.60.120.260">
    <property type="entry name" value="Galactose-binding domain-like"/>
    <property type="match status" value="1"/>
</dbReference>